<evidence type="ECO:0000313" key="9">
    <source>
        <dbReference type="Proteomes" id="UP001227101"/>
    </source>
</evidence>
<dbReference type="SUPFAM" id="SSF55874">
    <property type="entry name" value="ATPase domain of HSP90 chaperone/DNA topoisomerase II/histidine kinase"/>
    <property type="match status" value="1"/>
</dbReference>
<proteinExistence type="predicted"/>
<dbReference type="PANTHER" id="PTHR45436:SF5">
    <property type="entry name" value="SENSOR HISTIDINE KINASE TRCS"/>
    <property type="match status" value="1"/>
</dbReference>
<evidence type="ECO:0000256" key="3">
    <source>
        <dbReference type="ARBA" id="ARBA00022553"/>
    </source>
</evidence>
<feature type="compositionally biased region" description="Polar residues" evidence="6">
    <location>
        <begin position="115"/>
        <end position="127"/>
    </location>
</feature>
<reference evidence="8 9" key="1">
    <citation type="submission" date="2023-06" db="EMBL/GenBank/DDBJ databases">
        <authorList>
            <person name="Oyuntsetseg B."/>
            <person name="Kim S.B."/>
        </authorList>
    </citation>
    <scope>NUCLEOTIDE SEQUENCE [LARGE SCALE GENOMIC DNA]</scope>
    <source>
        <strain evidence="8 9">2-2</strain>
    </source>
</reference>
<accession>A0ABY8Y2W2</accession>
<evidence type="ECO:0000259" key="7">
    <source>
        <dbReference type="Pfam" id="PF02518"/>
    </source>
</evidence>
<dbReference type="Gene3D" id="3.30.565.10">
    <property type="entry name" value="Histidine kinase-like ATPase, C-terminal domain"/>
    <property type="match status" value="1"/>
</dbReference>
<keyword evidence="3" id="KW-0597">Phosphoprotein</keyword>
<dbReference type="InterPro" id="IPR036890">
    <property type="entry name" value="HATPase_C_sf"/>
</dbReference>
<keyword evidence="9" id="KW-1185">Reference proteome</keyword>
<name>A0ABY8Y2W2_9PSEU</name>
<gene>
    <name evidence="8" type="ORF">QP939_11040</name>
</gene>
<comment type="catalytic activity">
    <reaction evidence="1">
        <text>ATP + protein L-histidine = ADP + protein N-phospho-L-histidine.</text>
        <dbReference type="EC" id="2.7.13.3"/>
    </reaction>
</comment>
<sequence>MTHFALSGPLTWIGPSAPSPLRERQRTNNTEAVCIGEAIPVDLADVAAKAVQETQAEAAEQGVMVEVDCVPVLVDGDPTLPGRLAVNLLHNAIRHNEPGGHVQVRVAHDPGHPTPTVSNTGPRFPTS</sequence>
<dbReference type="RefSeq" id="WP_285460054.1">
    <property type="nucleotide sequence ID" value="NZ_CP127173.1"/>
</dbReference>
<dbReference type="EMBL" id="CP127173">
    <property type="protein sequence ID" value="WIV62349.1"/>
    <property type="molecule type" value="Genomic_DNA"/>
</dbReference>
<dbReference type="Pfam" id="PF02518">
    <property type="entry name" value="HATPase_c"/>
    <property type="match status" value="1"/>
</dbReference>
<evidence type="ECO:0000256" key="5">
    <source>
        <dbReference type="ARBA" id="ARBA00022777"/>
    </source>
</evidence>
<dbReference type="EC" id="2.7.13.3" evidence="2"/>
<protein>
    <recommendedName>
        <fullName evidence="2">histidine kinase</fullName>
        <ecNumber evidence="2">2.7.13.3</ecNumber>
    </recommendedName>
</protein>
<dbReference type="InterPro" id="IPR003594">
    <property type="entry name" value="HATPase_dom"/>
</dbReference>
<feature type="domain" description="Histidine kinase/HSP90-like ATPase" evidence="7">
    <location>
        <begin position="76"/>
        <end position="125"/>
    </location>
</feature>
<keyword evidence="5" id="KW-0418">Kinase</keyword>
<evidence type="ECO:0000313" key="8">
    <source>
        <dbReference type="EMBL" id="WIV62349.1"/>
    </source>
</evidence>
<dbReference type="InterPro" id="IPR050428">
    <property type="entry name" value="TCS_sensor_his_kinase"/>
</dbReference>
<organism evidence="8 9">
    <name type="scientific">Amycolatopsis nalaikhensis</name>
    <dbReference type="NCBI Taxonomy" id="715472"/>
    <lineage>
        <taxon>Bacteria</taxon>
        <taxon>Bacillati</taxon>
        <taxon>Actinomycetota</taxon>
        <taxon>Actinomycetes</taxon>
        <taxon>Pseudonocardiales</taxon>
        <taxon>Pseudonocardiaceae</taxon>
        <taxon>Amycolatopsis</taxon>
    </lineage>
</organism>
<evidence type="ECO:0000256" key="2">
    <source>
        <dbReference type="ARBA" id="ARBA00012438"/>
    </source>
</evidence>
<evidence type="ECO:0000256" key="4">
    <source>
        <dbReference type="ARBA" id="ARBA00022679"/>
    </source>
</evidence>
<dbReference type="Proteomes" id="UP001227101">
    <property type="component" value="Chromosome"/>
</dbReference>
<evidence type="ECO:0000256" key="6">
    <source>
        <dbReference type="SAM" id="MobiDB-lite"/>
    </source>
</evidence>
<dbReference type="PANTHER" id="PTHR45436">
    <property type="entry name" value="SENSOR HISTIDINE KINASE YKOH"/>
    <property type="match status" value="1"/>
</dbReference>
<keyword evidence="4" id="KW-0808">Transferase</keyword>
<feature type="region of interest" description="Disordered" evidence="6">
    <location>
        <begin position="107"/>
        <end position="127"/>
    </location>
</feature>
<evidence type="ECO:0000256" key="1">
    <source>
        <dbReference type="ARBA" id="ARBA00000085"/>
    </source>
</evidence>